<keyword evidence="1" id="KW-0472">Membrane</keyword>
<comment type="caution">
    <text evidence="2">The sequence shown here is derived from an EMBL/GenBank/DDBJ whole genome shotgun (WGS) entry which is preliminary data.</text>
</comment>
<evidence type="ECO:0000313" key="2">
    <source>
        <dbReference type="EMBL" id="RPE08298.1"/>
    </source>
</evidence>
<organism evidence="2 3">
    <name type="scientific">Chitinophaga lutea</name>
    <dbReference type="NCBI Taxonomy" id="2488634"/>
    <lineage>
        <taxon>Bacteria</taxon>
        <taxon>Pseudomonadati</taxon>
        <taxon>Bacteroidota</taxon>
        <taxon>Chitinophagia</taxon>
        <taxon>Chitinophagales</taxon>
        <taxon>Chitinophagaceae</taxon>
        <taxon>Chitinophaga</taxon>
    </lineage>
</organism>
<keyword evidence="1" id="KW-1133">Transmembrane helix</keyword>
<feature type="transmembrane region" description="Helical" evidence="1">
    <location>
        <begin position="105"/>
        <end position="123"/>
    </location>
</feature>
<accession>A0A3N4PL65</accession>
<dbReference type="OrthoDB" id="678688at2"/>
<sequence length="132" mass="14293">MSKSSIIGAIAALVVIVSAFLPWVSVSVNGQVLVFTGLQSEGSSFGEPGKLSIAVSVIVLILFLIQKGWSPRVNLFTSAFLAAWAFRNMLIYSRCEMGICPDQKIGLFLSLGAAILAFICVLMNHQRFIKKI</sequence>
<protein>
    <submittedName>
        <fullName evidence="2">Uncharacterized protein</fullName>
    </submittedName>
</protein>
<name>A0A3N4PL65_9BACT</name>
<feature type="transmembrane region" description="Helical" evidence="1">
    <location>
        <begin position="48"/>
        <end position="66"/>
    </location>
</feature>
<feature type="transmembrane region" description="Helical" evidence="1">
    <location>
        <begin position="73"/>
        <end position="93"/>
    </location>
</feature>
<dbReference type="AlphaFoldDB" id="A0A3N4PL65"/>
<reference evidence="2 3" key="1">
    <citation type="submission" date="2018-11" db="EMBL/GenBank/DDBJ databases">
        <title>Chitinophaga lutea sp.nov., isolate from arsenic contaminated soil.</title>
        <authorList>
            <person name="Zong Y."/>
        </authorList>
    </citation>
    <scope>NUCLEOTIDE SEQUENCE [LARGE SCALE GENOMIC DNA]</scope>
    <source>
        <strain evidence="2 3">ZY74</strain>
    </source>
</reference>
<dbReference type="EMBL" id="RPDH01000002">
    <property type="protein sequence ID" value="RPE08298.1"/>
    <property type="molecule type" value="Genomic_DNA"/>
</dbReference>
<keyword evidence="3" id="KW-1185">Reference proteome</keyword>
<feature type="transmembrane region" description="Helical" evidence="1">
    <location>
        <begin position="7"/>
        <end position="28"/>
    </location>
</feature>
<dbReference type="Proteomes" id="UP000278351">
    <property type="component" value="Unassembled WGS sequence"/>
</dbReference>
<evidence type="ECO:0000256" key="1">
    <source>
        <dbReference type="SAM" id="Phobius"/>
    </source>
</evidence>
<evidence type="ECO:0000313" key="3">
    <source>
        <dbReference type="Proteomes" id="UP000278351"/>
    </source>
</evidence>
<gene>
    <name evidence="2" type="ORF">EGT74_14655</name>
</gene>
<dbReference type="RefSeq" id="WP_123847299.1">
    <property type="nucleotide sequence ID" value="NZ_RPDH01000002.1"/>
</dbReference>
<proteinExistence type="predicted"/>
<keyword evidence="1" id="KW-0812">Transmembrane</keyword>